<gene>
    <name evidence="11" type="ORF">DNQ45_08495</name>
</gene>
<comment type="caution">
    <text evidence="11">The sequence shown here is derived from an EMBL/GenBank/DDBJ whole genome shotgun (WGS) entry which is preliminary data.</text>
</comment>
<dbReference type="EMBL" id="QKWZ01000194">
    <property type="protein sequence ID" value="PZT66765.1"/>
    <property type="molecule type" value="Genomic_DNA"/>
</dbReference>
<dbReference type="AlphaFoldDB" id="A0A2W6PFH1"/>
<keyword evidence="6 9" id="KW-0812">Transmembrane</keyword>
<keyword evidence="7 9" id="KW-1133">Transmembrane helix</keyword>
<name>A0A2W6PFH1_ECOLX</name>
<evidence type="ECO:0000256" key="5">
    <source>
        <dbReference type="ARBA" id="ARBA00022683"/>
    </source>
</evidence>
<feature type="transmembrane region" description="Helical" evidence="9">
    <location>
        <begin position="132"/>
        <end position="155"/>
    </location>
</feature>
<sequence>MNELVQILKNTRQHLMTGVSHMIPFVVSGGILLAVSVMLYGKGAVPDAVADPNLKKLFDIGVAGLTLMVPFLAAYIGYSIAERSALAPCAIGAWVGNSFGAGFFGALIAGIIGGIVVHYLKKIPVHKVLRSVMPIFIIPIIGTLITAGIMMWGLGEPVGALTNSLTQWLQGMQQGSIVMLAVIMGLMLAFDMGGPINKTAWFFCFSLLEKHIYDWYAIVGVVALMPPVAAGLATFIAPKLFTRQEKEAASSAIVVGATVATEPAIPYALAAPLPMITANTLAGGITGVLVIAFGIKRLAPGLGIFDPLIGLMSPVGSFYLVLAIGLALNISFIIVLKGLWLRRKAKAAQQELVHEH</sequence>
<proteinExistence type="predicted"/>
<dbReference type="NCBIfam" id="TIGR01427">
    <property type="entry name" value="PTS_IIC_fructo"/>
    <property type="match status" value="1"/>
</dbReference>
<evidence type="ECO:0000313" key="11">
    <source>
        <dbReference type="EMBL" id="PZT66765.1"/>
    </source>
</evidence>
<feature type="transmembrane region" description="Helical" evidence="9">
    <location>
        <begin position="22"/>
        <end position="45"/>
    </location>
</feature>
<keyword evidence="3" id="KW-1003">Cell membrane</keyword>
<evidence type="ECO:0000256" key="3">
    <source>
        <dbReference type="ARBA" id="ARBA00022475"/>
    </source>
</evidence>
<dbReference type="GO" id="GO:0005351">
    <property type="term" value="F:carbohydrate:proton symporter activity"/>
    <property type="evidence" value="ECO:0007669"/>
    <property type="project" value="InterPro"/>
</dbReference>
<dbReference type="GO" id="GO:0005886">
    <property type="term" value="C:plasma membrane"/>
    <property type="evidence" value="ECO:0007669"/>
    <property type="project" value="UniProtKB-SubCell"/>
</dbReference>
<evidence type="ECO:0000256" key="4">
    <source>
        <dbReference type="ARBA" id="ARBA00022597"/>
    </source>
</evidence>
<accession>A0A2W6PFH1</accession>
<keyword evidence="4" id="KW-0762">Sugar transport</keyword>
<feature type="transmembrane region" description="Helical" evidence="9">
    <location>
        <begin position="215"/>
        <end position="236"/>
    </location>
</feature>
<feature type="transmembrane region" description="Helical" evidence="9">
    <location>
        <begin position="98"/>
        <end position="120"/>
    </location>
</feature>
<feature type="domain" description="PTS EIIC type-2" evidence="10">
    <location>
        <begin position="11"/>
        <end position="348"/>
    </location>
</feature>
<keyword evidence="8 9" id="KW-0472">Membrane</keyword>
<dbReference type="PANTHER" id="PTHR30505:SF34">
    <property type="entry name" value="FRUCTOSE-LIKE PERMEASE IIC COMPONENT 2"/>
    <property type="match status" value="1"/>
</dbReference>
<evidence type="ECO:0000256" key="1">
    <source>
        <dbReference type="ARBA" id="ARBA00004429"/>
    </source>
</evidence>
<dbReference type="InterPro" id="IPR050864">
    <property type="entry name" value="Bacterial_PTS_Sugar_Transport"/>
</dbReference>
<evidence type="ECO:0000259" key="10">
    <source>
        <dbReference type="PROSITE" id="PS51104"/>
    </source>
</evidence>
<dbReference type="GO" id="GO:0008982">
    <property type="term" value="F:protein-N(PI)-phosphohistidine-sugar phosphotransferase activity"/>
    <property type="evidence" value="ECO:0007669"/>
    <property type="project" value="InterPro"/>
</dbReference>
<evidence type="ECO:0000256" key="7">
    <source>
        <dbReference type="ARBA" id="ARBA00022989"/>
    </source>
</evidence>
<evidence type="ECO:0000313" key="12">
    <source>
        <dbReference type="Proteomes" id="UP000249482"/>
    </source>
</evidence>
<protein>
    <submittedName>
        <fullName evidence="11">PTS fructose transporter subunit EIIC</fullName>
    </submittedName>
</protein>
<evidence type="ECO:0000256" key="8">
    <source>
        <dbReference type="ARBA" id="ARBA00023136"/>
    </source>
</evidence>
<dbReference type="PROSITE" id="PS51104">
    <property type="entry name" value="PTS_EIIC_TYPE_2"/>
    <property type="match status" value="1"/>
</dbReference>
<feature type="transmembrane region" description="Helical" evidence="9">
    <location>
        <begin position="276"/>
        <end position="295"/>
    </location>
</feature>
<dbReference type="GO" id="GO:0090563">
    <property type="term" value="F:protein-phosphocysteine-sugar phosphotransferase activity"/>
    <property type="evidence" value="ECO:0007669"/>
    <property type="project" value="TreeGrafter"/>
</dbReference>
<dbReference type="PANTHER" id="PTHR30505">
    <property type="entry name" value="FRUCTOSE-LIKE PERMEASE"/>
    <property type="match status" value="1"/>
</dbReference>
<keyword evidence="2" id="KW-0813">Transport</keyword>
<keyword evidence="5" id="KW-0598">Phosphotransferase system</keyword>
<dbReference type="InterPro" id="IPR006327">
    <property type="entry name" value="PTS_IIC_fruc"/>
</dbReference>
<evidence type="ECO:0000256" key="6">
    <source>
        <dbReference type="ARBA" id="ARBA00022692"/>
    </source>
</evidence>
<dbReference type="InterPro" id="IPR013014">
    <property type="entry name" value="PTS_EIIC_2"/>
</dbReference>
<feature type="transmembrane region" description="Helical" evidence="9">
    <location>
        <begin position="315"/>
        <end position="336"/>
    </location>
</feature>
<dbReference type="NCBIfam" id="NF007787">
    <property type="entry name" value="PRK10478.1"/>
    <property type="match status" value="1"/>
</dbReference>
<organism evidence="11 12">
    <name type="scientific">Escherichia coli</name>
    <dbReference type="NCBI Taxonomy" id="562"/>
    <lineage>
        <taxon>Bacteria</taxon>
        <taxon>Pseudomonadati</taxon>
        <taxon>Pseudomonadota</taxon>
        <taxon>Gammaproteobacteria</taxon>
        <taxon>Enterobacterales</taxon>
        <taxon>Enterobacteriaceae</taxon>
        <taxon>Escherichia</taxon>
    </lineage>
</organism>
<feature type="transmembrane region" description="Helical" evidence="9">
    <location>
        <begin position="175"/>
        <end position="194"/>
    </location>
</feature>
<comment type="subcellular location">
    <subcellularLocation>
        <location evidence="1">Cell inner membrane</location>
        <topology evidence="1">Multi-pass membrane protein</topology>
    </subcellularLocation>
</comment>
<evidence type="ECO:0000256" key="2">
    <source>
        <dbReference type="ARBA" id="ARBA00022448"/>
    </source>
</evidence>
<dbReference type="GO" id="GO:0009401">
    <property type="term" value="P:phosphoenolpyruvate-dependent sugar phosphotransferase system"/>
    <property type="evidence" value="ECO:0007669"/>
    <property type="project" value="UniProtKB-KW"/>
</dbReference>
<evidence type="ECO:0000256" key="9">
    <source>
        <dbReference type="SAM" id="Phobius"/>
    </source>
</evidence>
<feature type="transmembrane region" description="Helical" evidence="9">
    <location>
        <begin position="57"/>
        <end position="78"/>
    </location>
</feature>
<dbReference type="Proteomes" id="UP000249482">
    <property type="component" value="Unassembled WGS sequence"/>
</dbReference>
<reference evidence="11 12" key="1">
    <citation type="submission" date="2018-06" db="EMBL/GenBank/DDBJ databases">
        <title>Draft genome sequence of mcr-1-harboring Escherichia coli isolated from wound infection of a hospitalized patient, in Bolivia.</title>
        <authorList>
            <person name="Munoz M.E."/>
            <person name="Moura Q."/>
            <person name="Ventura P.R.M."/>
            <person name="Bustos L.R."/>
            <person name="Ovando B.G."/>
            <person name="Terrazas D.I.V."/>
            <person name="Yarhui N.B."/>
            <person name="Cerdeira L."/>
            <person name="Lincopan N."/>
        </authorList>
    </citation>
    <scope>NUCLEOTIDE SEQUENCE [LARGE SCALE GENOMIC DNA]</scope>
    <source>
        <strain evidence="11 12">EcMLT</strain>
    </source>
</reference>